<gene>
    <name evidence="2" type="ORF">LPJ53_006361</name>
</gene>
<comment type="caution">
    <text evidence="2">The sequence shown here is derived from an EMBL/GenBank/DDBJ whole genome shotgun (WGS) entry which is preliminary data.</text>
</comment>
<sequence length="95" mass="9799">MSPALAGAVSADCGVVPAINMASGIERATAAERQAKSEAQQTQALNQLLAMYFEAAKHNTSGNGNPAWMPLTPPSTPGGGCSAALYSRESSHHRM</sequence>
<dbReference type="EMBL" id="JANBOJ010000703">
    <property type="protein sequence ID" value="KAJ1718711.1"/>
    <property type="molecule type" value="Genomic_DNA"/>
</dbReference>
<feature type="region of interest" description="Disordered" evidence="1">
    <location>
        <begin position="63"/>
        <end position="95"/>
    </location>
</feature>
<organism evidence="2 3">
    <name type="scientific">Coemansia erecta</name>
    <dbReference type="NCBI Taxonomy" id="147472"/>
    <lineage>
        <taxon>Eukaryota</taxon>
        <taxon>Fungi</taxon>
        <taxon>Fungi incertae sedis</taxon>
        <taxon>Zoopagomycota</taxon>
        <taxon>Kickxellomycotina</taxon>
        <taxon>Kickxellomycetes</taxon>
        <taxon>Kickxellales</taxon>
        <taxon>Kickxellaceae</taxon>
        <taxon>Coemansia</taxon>
    </lineage>
</organism>
<dbReference type="Proteomes" id="UP001149813">
    <property type="component" value="Unassembled WGS sequence"/>
</dbReference>
<dbReference type="AlphaFoldDB" id="A0A9W7XQD9"/>
<name>A0A9W7XQD9_9FUNG</name>
<evidence type="ECO:0000313" key="3">
    <source>
        <dbReference type="Proteomes" id="UP001149813"/>
    </source>
</evidence>
<evidence type="ECO:0000313" key="2">
    <source>
        <dbReference type="EMBL" id="KAJ1718711.1"/>
    </source>
</evidence>
<keyword evidence="3" id="KW-1185">Reference proteome</keyword>
<evidence type="ECO:0000256" key="1">
    <source>
        <dbReference type="SAM" id="MobiDB-lite"/>
    </source>
</evidence>
<proteinExistence type="predicted"/>
<accession>A0A9W7XQD9</accession>
<protein>
    <submittedName>
        <fullName evidence="2">Uncharacterized protein</fullName>
    </submittedName>
</protein>
<reference evidence="2" key="1">
    <citation type="submission" date="2022-07" db="EMBL/GenBank/DDBJ databases">
        <title>Phylogenomic reconstructions and comparative analyses of Kickxellomycotina fungi.</title>
        <authorList>
            <person name="Reynolds N.K."/>
            <person name="Stajich J.E."/>
            <person name="Barry K."/>
            <person name="Grigoriev I.V."/>
            <person name="Crous P."/>
            <person name="Smith M.E."/>
        </authorList>
    </citation>
    <scope>NUCLEOTIDE SEQUENCE</scope>
    <source>
        <strain evidence="2">NBRC 32514</strain>
    </source>
</reference>